<gene>
    <name evidence="2" type="ORF">E1261_22295</name>
</gene>
<dbReference type="EMBL" id="SMKA01000107">
    <property type="protein sequence ID" value="TDC26555.1"/>
    <property type="molecule type" value="Genomic_DNA"/>
</dbReference>
<dbReference type="GO" id="GO:0050660">
    <property type="term" value="F:flavin adenine dinucleotide binding"/>
    <property type="evidence" value="ECO:0007669"/>
    <property type="project" value="InterPro"/>
</dbReference>
<organism evidence="2 3">
    <name type="scientific">Kribbella albertanoniae</name>
    <dbReference type="NCBI Taxonomy" id="1266829"/>
    <lineage>
        <taxon>Bacteria</taxon>
        <taxon>Bacillati</taxon>
        <taxon>Actinomycetota</taxon>
        <taxon>Actinomycetes</taxon>
        <taxon>Propionibacteriales</taxon>
        <taxon>Kribbellaceae</taxon>
        <taxon>Kribbella</taxon>
    </lineage>
</organism>
<dbReference type="RefSeq" id="WP_132409470.1">
    <property type="nucleotide sequence ID" value="NZ_SMKA01000107.1"/>
</dbReference>
<dbReference type="GO" id="GO:0004497">
    <property type="term" value="F:monooxygenase activity"/>
    <property type="evidence" value="ECO:0007669"/>
    <property type="project" value="TreeGrafter"/>
</dbReference>
<proteinExistence type="predicted"/>
<keyword evidence="3" id="KW-1185">Reference proteome</keyword>
<dbReference type="OrthoDB" id="5168853at2"/>
<dbReference type="Gene3D" id="3.50.50.60">
    <property type="entry name" value="FAD/NAD(P)-binding domain"/>
    <property type="match status" value="1"/>
</dbReference>
<accession>A0A4V2XQL4</accession>
<dbReference type="InterPro" id="IPR050982">
    <property type="entry name" value="Auxin_biosynth/cation_transpt"/>
</dbReference>
<comment type="caution">
    <text evidence="2">The sequence shown here is derived from an EMBL/GenBank/DDBJ whole genome shotgun (WGS) entry which is preliminary data.</text>
</comment>
<name>A0A4V2XQL4_9ACTN</name>
<dbReference type="PIRSF" id="PIRSF000332">
    <property type="entry name" value="FMO"/>
    <property type="match status" value="1"/>
</dbReference>
<dbReference type="GO" id="GO:0050661">
    <property type="term" value="F:NADP binding"/>
    <property type="evidence" value="ECO:0007669"/>
    <property type="project" value="InterPro"/>
</dbReference>
<evidence type="ECO:0000313" key="2">
    <source>
        <dbReference type="EMBL" id="TDC26555.1"/>
    </source>
</evidence>
<reference evidence="2 3" key="1">
    <citation type="submission" date="2019-03" db="EMBL/GenBank/DDBJ databases">
        <title>Draft genome sequences of novel Actinobacteria.</title>
        <authorList>
            <person name="Sahin N."/>
            <person name="Ay H."/>
            <person name="Saygin H."/>
        </authorList>
    </citation>
    <scope>NUCLEOTIDE SEQUENCE [LARGE SCALE GENOMIC DNA]</scope>
    <source>
        <strain evidence="2 3">JCM 30547</strain>
    </source>
</reference>
<dbReference type="PANTHER" id="PTHR43539:SF78">
    <property type="entry name" value="FLAVIN-CONTAINING MONOOXYGENASE"/>
    <property type="match status" value="1"/>
</dbReference>
<keyword evidence="1" id="KW-0560">Oxidoreductase</keyword>
<dbReference type="AlphaFoldDB" id="A0A4V2XQL4"/>
<dbReference type="Pfam" id="PF13738">
    <property type="entry name" value="Pyr_redox_3"/>
    <property type="match status" value="1"/>
</dbReference>
<dbReference type="PANTHER" id="PTHR43539">
    <property type="entry name" value="FLAVIN-BINDING MONOOXYGENASE-LIKE PROTEIN (AFU_ORTHOLOGUE AFUA_4G09220)"/>
    <property type="match status" value="1"/>
</dbReference>
<sequence>MSLTSEPVVIIGAGQSGLAGARAAMDAGLRPLLLEAGERPVGSWPLYYNSLTLFSPARYSGFPGMPFAGDPDRYPVRDEVVEHLDKYATSLGAEIRTGTTVAGVTQAGDRLDVHLAAGETVRAAAVVAASGSFSNPFVPVIPGRESFGGDVHHVADYRSPQPYAGKRVVVVGAGNSAVQVAYELAAVADVTLATRAPVQFLPQVRGGHDIHFWLGRLKLDLLPPAVLARLFSGTPVLDTGIYQVAIESDELPRRETFTAFDADGVVWPGGEREPVDVVLFATGYRPNLPYLRDLGALNVDGLPLHRRGLSTTHPRLGYLGVEFQRSFSSNTLRGVHRDARFVIGALARQLRRG</sequence>
<evidence type="ECO:0000313" key="3">
    <source>
        <dbReference type="Proteomes" id="UP000295075"/>
    </source>
</evidence>
<dbReference type="InterPro" id="IPR036188">
    <property type="entry name" value="FAD/NAD-bd_sf"/>
</dbReference>
<dbReference type="SUPFAM" id="SSF51905">
    <property type="entry name" value="FAD/NAD(P)-binding domain"/>
    <property type="match status" value="2"/>
</dbReference>
<dbReference type="Proteomes" id="UP000295075">
    <property type="component" value="Unassembled WGS sequence"/>
</dbReference>
<protein>
    <submittedName>
        <fullName evidence="2">NAD(P)/FAD-dependent oxidoreductase</fullName>
    </submittedName>
</protein>
<dbReference type="PRINTS" id="PR00368">
    <property type="entry name" value="FADPNR"/>
</dbReference>
<evidence type="ECO:0000256" key="1">
    <source>
        <dbReference type="ARBA" id="ARBA00023002"/>
    </source>
</evidence>
<dbReference type="InterPro" id="IPR000960">
    <property type="entry name" value="Flavin_mOase"/>
</dbReference>
<dbReference type="PRINTS" id="PR00469">
    <property type="entry name" value="PNDRDTASEII"/>
</dbReference>